<keyword evidence="4" id="KW-1185">Reference proteome</keyword>
<dbReference type="EMBL" id="JAGPNK010000013">
    <property type="protein sequence ID" value="KAH7309716.1"/>
    <property type="molecule type" value="Genomic_DNA"/>
</dbReference>
<proteinExistence type="predicted"/>
<dbReference type="Pfam" id="PF12708">
    <property type="entry name" value="Pect-lyase_RHGA_epim"/>
    <property type="match status" value="1"/>
</dbReference>
<dbReference type="GO" id="GO:0004650">
    <property type="term" value="F:polygalacturonase activity"/>
    <property type="evidence" value="ECO:0007669"/>
    <property type="project" value="InterPro"/>
</dbReference>
<organism evidence="3 4">
    <name type="scientific">Stachybotrys elegans</name>
    <dbReference type="NCBI Taxonomy" id="80388"/>
    <lineage>
        <taxon>Eukaryota</taxon>
        <taxon>Fungi</taxon>
        <taxon>Dikarya</taxon>
        <taxon>Ascomycota</taxon>
        <taxon>Pezizomycotina</taxon>
        <taxon>Sordariomycetes</taxon>
        <taxon>Hypocreomycetidae</taxon>
        <taxon>Hypocreales</taxon>
        <taxon>Stachybotryaceae</taxon>
        <taxon>Stachybotrys</taxon>
    </lineage>
</organism>
<reference evidence="3" key="1">
    <citation type="journal article" date="2021" name="Nat. Commun.">
        <title>Genetic determinants of endophytism in the Arabidopsis root mycobiome.</title>
        <authorList>
            <person name="Mesny F."/>
            <person name="Miyauchi S."/>
            <person name="Thiergart T."/>
            <person name="Pickel B."/>
            <person name="Atanasova L."/>
            <person name="Karlsson M."/>
            <person name="Huettel B."/>
            <person name="Barry K.W."/>
            <person name="Haridas S."/>
            <person name="Chen C."/>
            <person name="Bauer D."/>
            <person name="Andreopoulos W."/>
            <person name="Pangilinan J."/>
            <person name="LaButti K."/>
            <person name="Riley R."/>
            <person name="Lipzen A."/>
            <person name="Clum A."/>
            <person name="Drula E."/>
            <person name="Henrissat B."/>
            <person name="Kohler A."/>
            <person name="Grigoriev I.V."/>
            <person name="Martin F.M."/>
            <person name="Hacquard S."/>
        </authorList>
    </citation>
    <scope>NUCLEOTIDE SEQUENCE</scope>
    <source>
        <strain evidence="3">MPI-CAGE-CH-0235</strain>
    </source>
</reference>
<dbReference type="CDD" id="cd23668">
    <property type="entry name" value="GH55_beta13glucanase-like"/>
    <property type="match status" value="1"/>
</dbReference>
<dbReference type="OrthoDB" id="1046782at2759"/>
<keyword evidence="3" id="KW-0456">Lyase</keyword>
<comment type="caution">
    <text evidence="3">The sequence shown here is derived from an EMBL/GenBank/DDBJ whole genome shotgun (WGS) entry which is preliminary data.</text>
</comment>
<dbReference type="InterPro" id="IPR012334">
    <property type="entry name" value="Pectin_lyas_fold"/>
</dbReference>
<feature type="region of interest" description="Disordered" evidence="1">
    <location>
        <begin position="1"/>
        <end position="39"/>
    </location>
</feature>
<dbReference type="SUPFAM" id="SSF51126">
    <property type="entry name" value="Pectin lyase-like"/>
    <property type="match status" value="2"/>
</dbReference>
<dbReference type="AlphaFoldDB" id="A0A8K0SK37"/>
<dbReference type="Gene3D" id="2.160.20.10">
    <property type="entry name" value="Single-stranded right-handed beta-helix, Pectin lyase-like"/>
    <property type="match status" value="2"/>
</dbReference>
<protein>
    <submittedName>
        <fullName evidence="3">Pectate lyase superfamily protein-domain-containing protein</fullName>
    </submittedName>
</protein>
<feature type="non-terminal residue" evidence="3">
    <location>
        <position position="888"/>
    </location>
</feature>
<dbReference type="InterPro" id="IPR024535">
    <property type="entry name" value="RHGA/B-epi-like_pectate_lyase"/>
</dbReference>
<dbReference type="Proteomes" id="UP000813444">
    <property type="component" value="Unassembled WGS sequence"/>
</dbReference>
<dbReference type="PANTHER" id="PTHR33928:SF2">
    <property type="entry name" value="PECTATE LYASE SUPERFAMILY PROTEIN DOMAIN-CONTAINING PROTEIN-RELATED"/>
    <property type="match status" value="1"/>
</dbReference>
<evidence type="ECO:0000313" key="4">
    <source>
        <dbReference type="Proteomes" id="UP000813444"/>
    </source>
</evidence>
<gene>
    <name evidence="3" type="ORF">B0I35DRAFT_328761</name>
</gene>
<dbReference type="InterPro" id="IPR039279">
    <property type="entry name" value="QRT3-like"/>
</dbReference>
<sequence length="888" mass="96904">MVDNTGNGFGVAPDKGSLYKPVTDDDALPKSNGSAAMASHESARRDFGVGDIASASVASRDIEKRGFWLGDITHGVMAHAPDGYQMFRNVRDFGAVGDGVTDDTAAINRAASWMSATNSDERCGVECGQTTTLAAIVYFPSGNYLISSPIIQYYYTQFIGDAMDRPTIIGSEDFKGIALIDCDPYIPDGDGANWYINQNQFFRQIRYMKFNLEKMPLVNYDQGQEYAPTGIHWQVSQAASLQHLDFRMPLPDSKGQVTAVGIFMENGSGGFLSDITFFGGMIGFRAGSQQYTARNLHFQLTNTAISMIWDWGFTWQNIVVENAWVAIACREMGGEHSQGTGSLTIIDSLFRNVPYPIVLKNGGPYPAILLENLKLENCASVVLVDGGETLLAGTSGSMTVEAWGMGRRYAKVNGPGEYVTGYLDSGLKRPASLVDSSGAFFARSKPIYQGGFIVATDHGVSNKNEGDQSDAINRLLANNVGRPIFFPSGIYLVAKTVFVPVGSIIVGELWPQIMGYGDYFADEDNPKVMVRVGNNGDKGIVEISDMIWSVRGGTAGAIMMEWNVRESSQGSAAMWDSHFRVGGAYGTELTMKECPKGSTVNPECMAAFLLFHVTKSGSGYFENVWIWTADHDMDVPVPGGIETTSAAQINVYTGRGLLVESQGPCWFYGSGSEHHQLYQYQLSGAKDIFMTHIQTESPYYQPAPDSFTPYKAGAWPSDPLFEECQPGSTCADAWGVRVLDSRNVLIYTAGLYSWFNKYAQECLVPEDCQERLLETSYTEGFWMYNTFSKGVVEIFTPRGGVRPILQIDDNQRGYTTEVNAWHALAFEGATLGGKGGGTKGLIVYVDPVVYNTPKVECPAPCVLVMPRSKLESTTTISIAPYTTSLIVG</sequence>
<evidence type="ECO:0000256" key="1">
    <source>
        <dbReference type="SAM" id="MobiDB-lite"/>
    </source>
</evidence>
<dbReference type="GO" id="GO:0016829">
    <property type="term" value="F:lyase activity"/>
    <property type="evidence" value="ECO:0007669"/>
    <property type="project" value="UniProtKB-KW"/>
</dbReference>
<dbReference type="PANTHER" id="PTHR33928">
    <property type="entry name" value="POLYGALACTURONASE QRT3"/>
    <property type="match status" value="1"/>
</dbReference>
<dbReference type="InterPro" id="IPR011050">
    <property type="entry name" value="Pectin_lyase_fold/virulence"/>
</dbReference>
<feature type="domain" description="Rhamnogalacturonase A/B/Epimerase-like pectate lyase" evidence="2">
    <location>
        <begin position="87"/>
        <end position="325"/>
    </location>
</feature>
<accession>A0A8K0SK37</accession>
<evidence type="ECO:0000259" key="2">
    <source>
        <dbReference type="Pfam" id="PF12708"/>
    </source>
</evidence>
<evidence type="ECO:0000313" key="3">
    <source>
        <dbReference type="EMBL" id="KAH7309716.1"/>
    </source>
</evidence>
<name>A0A8K0SK37_9HYPO</name>